<dbReference type="Pfam" id="PF04194">
    <property type="entry name" value="PDCD2_C"/>
    <property type="match status" value="1"/>
</dbReference>
<keyword evidence="4" id="KW-1185">Reference proteome</keyword>
<evidence type="ECO:0000313" key="4">
    <source>
        <dbReference type="Proteomes" id="UP001219355"/>
    </source>
</evidence>
<evidence type="ECO:0000259" key="2">
    <source>
        <dbReference type="Pfam" id="PF04194"/>
    </source>
</evidence>
<feature type="domain" description="Programmed cell death protein 2 C-terminal" evidence="2">
    <location>
        <begin position="305"/>
        <end position="448"/>
    </location>
</feature>
<reference evidence="3" key="1">
    <citation type="submission" date="2023-03" db="EMBL/GenBank/DDBJ databases">
        <title>Emydomyces testavorans Genome Sequence.</title>
        <authorList>
            <person name="Hoyer L."/>
        </authorList>
    </citation>
    <scope>NUCLEOTIDE SEQUENCE</scope>
    <source>
        <strain evidence="3">16-2883</strain>
    </source>
</reference>
<dbReference type="InterPro" id="IPR007320">
    <property type="entry name" value="PDCD2_C"/>
</dbReference>
<feature type="compositionally biased region" description="Low complexity" evidence="1">
    <location>
        <begin position="346"/>
        <end position="365"/>
    </location>
</feature>
<feature type="region of interest" description="Disordered" evidence="1">
    <location>
        <begin position="166"/>
        <end position="248"/>
    </location>
</feature>
<feature type="compositionally biased region" description="Basic and acidic residues" evidence="1">
    <location>
        <begin position="123"/>
        <end position="132"/>
    </location>
</feature>
<protein>
    <recommendedName>
        <fullName evidence="2">Programmed cell death protein 2 C-terminal domain-containing protein</fullName>
    </recommendedName>
</protein>
<feature type="region of interest" description="Disordered" evidence="1">
    <location>
        <begin position="113"/>
        <end position="143"/>
    </location>
</feature>
<name>A0AAF0DKM6_9EURO</name>
<dbReference type="AlphaFoldDB" id="A0AAF0DKM6"/>
<dbReference type="PANTHER" id="PTHR47524:SF1">
    <property type="entry name" value="20S RRNA ACCUMULATION PROTEIN 4"/>
    <property type="match status" value="1"/>
</dbReference>
<dbReference type="Proteomes" id="UP001219355">
    <property type="component" value="Chromosome 4"/>
</dbReference>
<feature type="region of interest" description="Disordered" evidence="1">
    <location>
        <begin position="266"/>
        <end position="301"/>
    </location>
</feature>
<dbReference type="GO" id="GO:0030490">
    <property type="term" value="P:maturation of SSU-rRNA"/>
    <property type="evidence" value="ECO:0007669"/>
    <property type="project" value="TreeGrafter"/>
</dbReference>
<evidence type="ECO:0000313" key="3">
    <source>
        <dbReference type="EMBL" id="WEW60510.1"/>
    </source>
</evidence>
<dbReference type="EMBL" id="CP120630">
    <property type="protein sequence ID" value="WEW60510.1"/>
    <property type="molecule type" value="Genomic_DNA"/>
</dbReference>
<feature type="region of interest" description="Disordered" evidence="1">
    <location>
        <begin position="344"/>
        <end position="370"/>
    </location>
</feature>
<feature type="compositionally biased region" description="Polar residues" evidence="1">
    <location>
        <begin position="266"/>
        <end position="281"/>
    </location>
</feature>
<accession>A0AAF0DKM6</accession>
<gene>
    <name evidence="3" type="ORF">PRK78_005997</name>
</gene>
<proteinExistence type="predicted"/>
<evidence type="ECO:0000256" key="1">
    <source>
        <dbReference type="SAM" id="MobiDB-lite"/>
    </source>
</evidence>
<dbReference type="PANTHER" id="PTHR47524">
    <property type="entry name" value="20S RRNA ACCUMULATION PROTEIN 4"/>
    <property type="match status" value="1"/>
</dbReference>
<dbReference type="GO" id="GO:0005737">
    <property type="term" value="C:cytoplasm"/>
    <property type="evidence" value="ECO:0007669"/>
    <property type="project" value="InterPro"/>
</dbReference>
<organism evidence="3 4">
    <name type="scientific">Emydomyces testavorans</name>
    <dbReference type="NCBI Taxonomy" id="2070801"/>
    <lineage>
        <taxon>Eukaryota</taxon>
        <taxon>Fungi</taxon>
        <taxon>Dikarya</taxon>
        <taxon>Ascomycota</taxon>
        <taxon>Pezizomycotina</taxon>
        <taxon>Eurotiomycetes</taxon>
        <taxon>Eurotiomycetidae</taxon>
        <taxon>Onygenales</taxon>
        <taxon>Nannizziopsiaceae</taxon>
        <taxon>Emydomyces</taxon>
    </lineage>
</organism>
<feature type="compositionally biased region" description="Low complexity" evidence="1">
    <location>
        <begin position="166"/>
        <end position="195"/>
    </location>
</feature>
<sequence>MDQYDSDSSVLDDDVQGDYTVTSVLLGYASDEATDDAISHLGGWPTWLDPSTPPPGNFARCKSCNDPMPLLLQLNADLPEHFPHDERWLYVFGCTKRTCNRKQGSIRALRGVRKHKIAGNNESKNKKEEQKMKAKNAQAEPLVPKQDIGASLFGVAPSTQGISASANPFSTSSSPAPQANPFAQLSSPSSLAALPPQKPVEEETQDNPKEEQSLPQSFADKVRLSSPPPPTNPPQFTGPAESWPAQSAFPAPYPQYFLDAEYETLSRPSTPSVPTNIQLSNLDPDHESSAPANGNNKDTFESSLDKSFLKFSTRLSHSPEQVLRYEFRGTPLLYSTTDPVGRLLLPHSPSSSSSSSSPHIKISPSQPAAGISTALPRCASCGRERVFEMQLVPHAITVLEDGREGIGIGSGEGGMEWGTVIVGVCAGNCGLEREGEVGWREEWVGVQWEERVGGK</sequence>